<keyword evidence="1" id="KW-0597">Phosphoprotein</keyword>
<keyword evidence="4" id="KW-0862">Zinc</keyword>
<feature type="chain" id="PRO_5045853920" description="Alkaline phosphatase" evidence="5">
    <location>
        <begin position="20"/>
        <end position="544"/>
    </location>
</feature>
<feature type="signal peptide" evidence="5">
    <location>
        <begin position="1"/>
        <end position="19"/>
    </location>
</feature>
<comment type="catalytic activity">
    <reaction evidence="4">
        <text>a phosphate monoester + H2O = an alcohol + phosphate</text>
        <dbReference type="Rhea" id="RHEA:15017"/>
        <dbReference type="ChEBI" id="CHEBI:15377"/>
        <dbReference type="ChEBI" id="CHEBI:30879"/>
        <dbReference type="ChEBI" id="CHEBI:43474"/>
        <dbReference type="ChEBI" id="CHEBI:67140"/>
        <dbReference type="EC" id="3.1.3.1"/>
    </reaction>
</comment>
<evidence type="ECO:0000256" key="4">
    <source>
        <dbReference type="PIRNR" id="PIRNR031924"/>
    </source>
</evidence>
<name>A0ABX1CUQ9_9SPHN</name>
<evidence type="ECO:0000313" key="6">
    <source>
        <dbReference type="EMBL" id="NJR80152.1"/>
    </source>
</evidence>
<proteinExistence type="predicted"/>
<dbReference type="PANTHER" id="PTHR10151:SF120">
    <property type="entry name" value="BIS(5'-ADENOSYL)-TRIPHOSPHATASE"/>
    <property type="match status" value="1"/>
</dbReference>
<dbReference type="EMBL" id="JAAVJH010000013">
    <property type="protein sequence ID" value="NJR80152.1"/>
    <property type="molecule type" value="Genomic_DNA"/>
</dbReference>
<accession>A0ABX1CUQ9</accession>
<dbReference type="PIRSF" id="PIRSF031924">
    <property type="entry name" value="Pi-irrepressible_AP"/>
    <property type="match status" value="1"/>
</dbReference>
<keyword evidence="2 4" id="KW-0479">Metal-binding</keyword>
<dbReference type="CDD" id="cd16016">
    <property type="entry name" value="AP-SPAP"/>
    <property type="match status" value="1"/>
</dbReference>
<gene>
    <name evidence="6" type="ORF">HBH26_16340</name>
</gene>
<comment type="function">
    <text evidence="4">Alkaline phosphatase with broad substrate specificity.</text>
</comment>
<dbReference type="Gene3D" id="3.30.1360.150">
    <property type="match status" value="1"/>
</dbReference>
<dbReference type="InterPro" id="IPR026263">
    <property type="entry name" value="Alkaline_phosphatase_prok"/>
</dbReference>
<evidence type="ECO:0000256" key="2">
    <source>
        <dbReference type="ARBA" id="ARBA00022723"/>
    </source>
</evidence>
<dbReference type="InterPro" id="IPR017850">
    <property type="entry name" value="Alkaline_phosphatase_core_sf"/>
</dbReference>
<dbReference type="Proteomes" id="UP000732399">
    <property type="component" value="Unassembled WGS sequence"/>
</dbReference>
<dbReference type="InterPro" id="IPR002591">
    <property type="entry name" value="Phosphodiest/P_Trfase"/>
</dbReference>
<dbReference type="SUPFAM" id="SSF53649">
    <property type="entry name" value="Alkaline phosphatase-like"/>
    <property type="match status" value="1"/>
</dbReference>
<dbReference type="EC" id="3.1.3.1" evidence="4"/>
<dbReference type="Pfam" id="PF01663">
    <property type="entry name" value="Phosphodiest"/>
    <property type="match status" value="1"/>
</dbReference>
<comment type="cofactor">
    <cofactor evidence="4">
        <name>Zn(2+)</name>
        <dbReference type="ChEBI" id="CHEBI:29105"/>
    </cofactor>
    <text evidence="4">Binds 2 Zn(2+) ions.</text>
</comment>
<evidence type="ECO:0000256" key="3">
    <source>
        <dbReference type="ARBA" id="ARBA00022729"/>
    </source>
</evidence>
<dbReference type="PANTHER" id="PTHR10151">
    <property type="entry name" value="ECTONUCLEOTIDE PYROPHOSPHATASE/PHOSPHODIESTERASE"/>
    <property type="match status" value="1"/>
</dbReference>
<keyword evidence="7" id="KW-1185">Reference proteome</keyword>
<dbReference type="Gene3D" id="3.40.720.10">
    <property type="entry name" value="Alkaline Phosphatase, subunit A"/>
    <property type="match status" value="1"/>
</dbReference>
<sequence length="544" mass="57948">MKLLLAALLASTLAAPALAQTQATPTAPASPRPAPTLIVAISVDQLSADLFAQYRSRFTDGMARLLTGAVFPSGYQSHAATETCPGHSTILTGYRPAKTGIIANNWIDQKVGRADKMVYCAEDERVPGMDHSNYQVADLHLKVPTLGERMKAANPASRVVSVAGKDRAAVMMGGHKVDELWWWDGKTYASYAGRAVPPVVQRTRDAVAALVARPQEPLPLPGWCKPLDRAIEVGGQTLGNGRFARAAGDLKAYRASPAADAAVLAMAAGLVQDMKLGRGQAPDLIAVGLSATDYVGHSTGTQGTEMCLQMAELDRSLGGFFDVLDKTGVDYEVVLTADHGAHDMTERQIERAMPMESHVEPGVLAKAVGAAIGRDLKLSGPVLLGGEGDVWLDAALSPADRRRVLDEAVRRYAKMPQVAAVFTAAQLAAQPRPTTPPETWTLIERAKESFDPARSGDLVVLLAPRVSPIEKPGPGYVETHGSPWDYDRRVPIVFWRKGLAGFEQPLSVETVDIAPTLAATIGMKLDGVDGRCLDLDSGPADTCK</sequence>
<protein>
    <recommendedName>
        <fullName evidence="4">Alkaline phosphatase</fullName>
        <ecNumber evidence="4">3.1.3.1</ecNumber>
    </recommendedName>
</protein>
<evidence type="ECO:0000313" key="7">
    <source>
        <dbReference type="Proteomes" id="UP000732399"/>
    </source>
</evidence>
<comment type="caution">
    <text evidence="6">The sequence shown here is derived from an EMBL/GenBank/DDBJ whole genome shotgun (WGS) entry which is preliminary data.</text>
</comment>
<keyword evidence="3 5" id="KW-0732">Signal</keyword>
<reference evidence="6 7" key="1">
    <citation type="submission" date="2020-03" db="EMBL/GenBank/DDBJ databases">
        <authorList>
            <person name="Wang L."/>
            <person name="He N."/>
            <person name="Li Y."/>
            <person name="Fang Y."/>
            <person name="Zhang F."/>
        </authorList>
    </citation>
    <scope>NUCLEOTIDE SEQUENCE [LARGE SCALE GENOMIC DNA]</scope>
    <source>
        <strain evidence="6 7">36D10-4-7</strain>
    </source>
</reference>
<dbReference type="RefSeq" id="WP_168135707.1">
    <property type="nucleotide sequence ID" value="NZ_JAAVJH010000013.1"/>
</dbReference>
<organism evidence="6 7">
    <name type="scientific">Sphingomonas corticis</name>
    <dbReference type="NCBI Taxonomy" id="2722791"/>
    <lineage>
        <taxon>Bacteria</taxon>
        <taxon>Pseudomonadati</taxon>
        <taxon>Pseudomonadota</taxon>
        <taxon>Alphaproteobacteria</taxon>
        <taxon>Sphingomonadales</taxon>
        <taxon>Sphingomonadaceae</taxon>
        <taxon>Sphingomonas</taxon>
    </lineage>
</organism>
<evidence type="ECO:0000256" key="1">
    <source>
        <dbReference type="ARBA" id="ARBA00022553"/>
    </source>
</evidence>
<evidence type="ECO:0000256" key="5">
    <source>
        <dbReference type="SAM" id="SignalP"/>
    </source>
</evidence>